<proteinExistence type="predicted"/>
<accession>A0A6A6X2Z5</accession>
<keyword evidence="2" id="KW-1185">Reference proteome</keyword>
<dbReference type="Proteomes" id="UP000799757">
    <property type="component" value="Unassembled WGS sequence"/>
</dbReference>
<name>A0A6A6X2Z5_9PLEO</name>
<organism evidence="1 2">
    <name type="scientific">Melanomma pulvis-pyrius CBS 109.77</name>
    <dbReference type="NCBI Taxonomy" id="1314802"/>
    <lineage>
        <taxon>Eukaryota</taxon>
        <taxon>Fungi</taxon>
        <taxon>Dikarya</taxon>
        <taxon>Ascomycota</taxon>
        <taxon>Pezizomycotina</taxon>
        <taxon>Dothideomycetes</taxon>
        <taxon>Pleosporomycetidae</taxon>
        <taxon>Pleosporales</taxon>
        <taxon>Melanommataceae</taxon>
        <taxon>Melanomma</taxon>
    </lineage>
</organism>
<dbReference type="AlphaFoldDB" id="A0A6A6X2Z5"/>
<dbReference type="EMBL" id="MU002065">
    <property type="protein sequence ID" value="KAF2790591.1"/>
    <property type="molecule type" value="Genomic_DNA"/>
</dbReference>
<evidence type="ECO:0000313" key="2">
    <source>
        <dbReference type="Proteomes" id="UP000799757"/>
    </source>
</evidence>
<evidence type="ECO:0000313" key="1">
    <source>
        <dbReference type="EMBL" id="KAF2790591.1"/>
    </source>
</evidence>
<gene>
    <name evidence="1" type="ORF">K505DRAFT_364597</name>
</gene>
<reference evidence="1" key="1">
    <citation type="journal article" date="2020" name="Stud. Mycol.">
        <title>101 Dothideomycetes genomes: a test case for predicting lifestyles and emergence of pathogens.</title>
        <authorList>
            <person name="Haridas S."/>
            <person name="Albert R."/>
            <person name="Binder M."/>
            <person name="Bloem J."/>
            <person name="Labutti K."/>
            <person name="Salamov A."/>
            <person name="Andreopoulos B."/>
            <person name="Baker S."/>
            <person name="Barry K."/>
            <person name="Bills G."/>
            <person name="Bluhm B."/>
            <person name="Cannon C."/>
            <person name="Castanera R."/>
            <person name="Culley D."/>
            <person name="Daum C."/>
            <person name="Ezra D."/>
            <person name="Gonzalez J."/>
            <person name="Henrissat B."/>
            <person name="Kuo A."/>
            <person name="Liang C."/>
            <person name="Lipzen A."/>
            <person name="Lutzoni F."/>
            <person name="Magnuson J."/>
            <person name="Mondo S."/>
            <person name="Nolan M."/>
            <person name="Ohm R."/>
            <person name="Pangilinan J."/>
            <person name="Park H.-J."/>
            <person name="Ramirez L."/>
            <person name="Alfaro M."/>
            <person name="Sun H."/>
            <person name="Tritt A."/>
            <person name="Yoshinaga Y."/>
            <person name="Zwiers L.-H."/>
            <person name="Turgeon B."/>
            <person name="Goodwin S."/>
            <person name="Spatafora J."/>
            <person name="Crous P."/>
            <person name="Grigoriev I."/>
        </authorList>
    </citation>
    <scope>NUCLEOTIDE SEQUENCE</scope>
    <source>
        <strain evidence="1">CBS 109.77</strain>
    </source>
</reference>
<sequence>MAQPTNAFLPVDMLDTGFMDTGFPYTDSLGTMALENYPGSINTYNSSSLNCNFKDTDMSLLSPNSMDSFFLDSNFLPPMPSELICREIDFTDISEQVFREMLAVFPEFHEAQNSTASAMMSSQARGSVHTSVPLFLEEKAEEFSQDVGAHIGNRHHSQANPLGDPFSCSEEDAIRSLSEPFKLNLDGSRSPSTIIERYQYIIPLPSWLLRHYHLGQNLKLLMFVPIELAIGDSPGYTTSIAIIEVPTRDMQTTHAGSKDAGEP</sequence>
<protein>
    <submittedName>
        <fullName evidence="1">Uncharacterized protein</fullName>
    </submittedName>
</protein>